<protein>
    <recommendedName>
        <fullName evidence="3">Type IX secretion system membrane protein PorP/SprF</fullName>
    </recommendedName>
</protein>
<dbReference type="InterPro" id="IPR019861">
    <property type="entry name" value="PorP/SprF_Bacteroidetes"/>
</dbReference>
<dbReference type="AlphaFoldDB" id="A0A2S7WF75"/>
<evidence type="ECO:0008006" key="3">
    <source>
        <dbReference type="Google" id="ProtNLM"/>
    </source>
</evidence>
<keyword evidence="2" id="KW-1185">Reference proteome</keyword>
<dbReference type="Proteomes" id="UP000237608">
    <property type="component" value="Unassembled WGS sequence"/>
</dbReference>
<gene>
    <name evidence="1" type="ORF">BTO13_12010</name>
</gene>
<dbReference type="NCBIfam" id="TIGR03519">
    <property type="entry name" value="T9SS_PorP_fam"/>
    <property type="match status" value="1"/>
</dbReference>
<dbReference type="RefSeq" id="WP_105047051.1">
    <property type="nucleotide sequence ID" value="NZ_CP150662.1"/>
</dbReference>
<organism evidence="1 2">
    <name type="scientific">Polaribacter gangjinensis</name>
    <dbReference type="NCBI Taxonomy" id="574710"/>
    <lineage>
        <taxon>Bacteria</taxon>
        <taxon>Pseudomonadati</taxon>
        <taxon>Bacteroidota</taxon>
        <taxon>Flavobacteriia</taxon>
        <taxon>Flavobacteriales</taxon>
        <taxon>Flavobacteriaceae</taxon>
    </lineage>
</organism>
<dbReference type="OrthoDB" id="1114455at2"/>
<name>A0A2S7WF75_9FLAO</name>
<reference evidence="1 2" key="1">
    <citation type="submission" date="2016-12" db="EMBL/GenBank/DDBJ databases">
        <title>Trade-off between light-utilization and light-protection in marine flavobacteria.</title>
        <authorList>
            <person name="Kumagai Y."/>
            <person name="Yoshizawa S."/>
            <person name="Kogure K."/>
            <person name="Iwasaki W."/>
        </authorList>
    </citation>
    <scope>NUCLEOTIDE SEQUENCE [LARGE SCALE GENOMIC DNA]</scope>
    <source>
        <strain evidence="1 2">KCTC 22729</strain>
    </source>
</reference>
<dbReference type="EMBL" id="MSCL01000001">
    <property type="protein sequence ID" value="PQJ75902.1"/>
    <property type="molecule type" value="Genomic_DNA"/>
</dbReference>
<proteinExistence type="predicted"/>
<accession>A0A2S7WF75</accession>
<evidence type="ECO:0000313" key="1">
    <source>
        <dbReference type="EMBL" id="PQJ75902.1"/>
    </source>
</evidence>
<comment type="caution">
    <text evidence="1">The sequence shown here is derived from an EMBL/GenBank/DDBJ whole genome shotgun (WGS) entry which is preliminary data.</text>
</comment>
<sequence length="307" mass="34428">MKKILIIIIIFTSIGLSYGQQDAQFSNYMYNTLSFNPAYAGSRGTKSIYLSQRSQWVGLEGAPTTNALSYHSPIGSTNLGFGLSFMNDAIGPVEENLVSLDISYSINTSYDYKLAFGLRASAHMLNVDFMRLNIFNPDDVLAQNNINNRVSPNIGVGLFWYSDKSYLGLSIPNLLETRHINRNLNSSVSSVSKERLHYHFIAGYLFDLSQDIVFKPALLTKFVSGAPLQIDLSTNFQIYEKFTIGASYRLDAAVSFLGGLQLNPSWFVGYGYDLDTNSLSSFNSGSHEVFLRYEVFRTDKLKSPRFF</sequence>
<dbReference type="Pfam" id="PF11751">
    <property type="entry name" value="PorP_SprF"/>
    <property type="match status" value="1"/>
</dbReference>
<evidence type="ECO:0000313" key="2">
    <source>
        <dbReference type="Proteomes" id="UP000237608"/>
    </source>
</evidence>